<feature type="coiled-coil region" evidence="1">
    <location>
        <begin position="371"/>
        <end position="398"/>
    </location>
</feature>
<feature type="region of interest" description="Disordered" evidence="2">
    <location>
        <begin position="185"/>
        <end position="213"/>
    </location>
</feature>
<dbReference type="Proteomes" id="UP000467840">
    <property type="component" value="Chromosome 16"/>
</dbReference>
<organism evidence="3 4">
    <name type="scientific">Hevea brasiliensis</name>
    <name type="common">Para rubber tree</name>
    <name type="synonym">Siphonia brasiliensis</name>
    <dbReference type="NCBI Taxonomy" id="3981"/>
    <lineage>
        <taxon>Eukaryota</taxon>
        <taxon>Viridiplantae</taxon>
        <taxon>Streptophyta</taxon>
        <taxon>Embryophyta</taxon>
        <taxon>Tracheophyta</taxon>
        <taxon>Spermatophyta</taxon>
        <taxon>Magnoliopsida</taxon>
        <taxon>eudicotyledons</taxon>
        <taxon>Gunneridae</taxon>
        <taxon>Pentapetalae</taxon>
        <taxon>rosids</taxon>
        <taxon>fabids</taxon>
        <taxon>Malpighiales</taxon>
        <taxon>Euphorbiaceae</taxon>
        <taxon>Crotonoideae</taxon>
        <taxon>Micrandreae</taxon>
        <taxon>Hevea</taxon>
    </lineage>
</organism>
<keyword evidence="1" id="KW-0175">Coiled coil</keyword>
<name>A0A6A6LP74_HEVBR</name>
<keyword evidence="4" id="KW-1185">Reference proteome</keyword>
<dbReference type="InterPro" id="IPR038777">
    <property type="entry name" value="At4g18490-like"/>
</dbReference>
<protein>
    <submittedName>
        <fullName evidence="3">Uncharacterized protein</fullName>
    </submittedName>
</protein>
<evidence type="ECO:0000313" key="4">
    <source>
        <dbReference type="Proteomes" id="UP000467840"/>
    </source>
</evidence>
<dbReference type="PANTHER" id="PTHR36380:SF1">
    <property type="entry name" value="OS01G0755100 PROTEIN"/>
    <property type="match status" value="1"/>
</dbReference>
<accession>A0A6A6LP74</accession>
<evidence type="ECO:0000256" key="2">
    <source>
        <dbReference type="SAM" id="MobiDB-lite"/>
    </source>
</evidence>
<dbReference type="AlphaFoldDB" id="A0A6A6LP74"/>
<dbReference type="EMBL" id="JAAGAX010000009">
    <property type="protein sequence ID" value="KAF2303242.1"/>
    <property type="molecule type" value="Genomic_DNA"/>
</dbReference>
<proteinExistence type="predicted"/>
<comment type="caution">
    <text evidence="3">The sequence shown here is derived from an EMBL/GenBank/DDBJ whole genome shotgun (WGS) entry which is preliminary data.</text>
</comment>
<gene>
    <name evidence="3" type="ORF">GH714_015768</name>
</gene>
<dbReference type="PANTHER" id="PTHR36380">
    <property type="entry name" value="BNAA03G58330D PROTEIN"/>
    <property type="match status" value="1"/>
</dbReference>
<evidence type="ECO:0000313" key="3">
    <source>
        <dbReference type="EMBL" id="KAF2303242.1"/>
    </source>
</evidence>
<feature type="region of interest" description="Disordered" evidence="2">
    <location>
        <begin position="88"/>
        <end position="130"/>
    </location>
</feature>
<evidence type="ECO:0000256" key="1">
    <source>
        <dbReference type="SAM" id="Coils"/>
    </source>
</evidence>
<sequence>MPMEACAQPTTQILRVQSVDGNDSTQDTESDILASPLATKVNTKSVAEDNASDTDRMITVVGINRENLQLNSAPPYFNGLEIARNKSVKTDSEAQTGNLIGTEPLPNDRDIEASSTSGLLQTRPHGFNASEDMQMSASKLLVPTRREGFNAINAQTQRKLIGDSKSFSMEMTREPALLISEKNVKNPSNTSREVNPASSTFRATKSSTQTSANSTAVVSSMGSTWNSKMISVEGLKAGKRTPDPSGLKISRTLGVSKDQSNALLKSEINSLRNSEKNMEVQGFTASKIVHPIVNAEKKTLLNASLKRKTVEKLKEPLEITVEEQGCNHDNQAESKANNALYDHPTSKLEIPQQETTKEQDIPLAMEDDRNVEKAEAYAKELEDIVNMLKKKYDEAKEILVRAIVNNNSLLMLNHPMFDEKISFQCSLLFSLLSLPSILV</sequence>
<reference evidence="3 4" key="1">
    <citation type="journal article" date="2020" name="Mol. Plant">
        <title>The Chromosome-Based Rubber Tree Genome Provides New Insights into Spurge Genome Evolution and Rubber Biosynthesis.</title>
        <authorList>
            <person name="Liu J."/>
            <person name="Shi C."/>
            <person name="Shi C.C."/>
            <person name="Li W."/>
            <person name="Zhang Q.J."/>
            <person name="Zhang Y."/>
            <person name="Li K."/>
            <person name="Lu H.F."/>
            <person name="Shi C."/>
            <person name="Zhu S.T."/>
            <person name="Xiao Z.Y."/>
            <person name="Nan H."/>
            <person name="Yue Y."/>
            <person name="Zhu X.G."/>
            <person name="Wu Y."/>
            <person name="Hong X.N."/>
            <person name="Fan G.Y."/>
            <person name="Tong Y."/>
            <person name="Zhang D."/>
            <person name="Mao C.L."/>
            <person name="Liu Y.L."/>
            <person name="Hao S.J."/>
            <person name="Liu W.Q."/>
            <person name="Lv M.Q."/>
            <person name="Zhang H.B."/>
            <person name="Liu Y."/>
            <person name="Hu-Tang G.R."/>
            <person name="Wang J.P."/>
            <person name="Wang J.H."/>
            <person name="Sun Y.H."/>
            <person name="Ni S.B."/>
            <person name="Chen W.B."/>
            <person name="Zhang X.C."/>
            <person name="Jiao Y.N."/>
            <person name="Eichler E.E."/>
            <person name="Li G.H."/>
            <person name="Liu X."/>
            <person name="Gao L.Z."/>
        </authorList>
    </citation>
    <scope>NUCLEOTIDE SEQUENCE [LARGE SCALE GENOMIC DNA]</scope>
    <source>
        <strain evidence="4">cv. GT1</strain>
        <tissue evidence="3">Leaf</tissue>
    </source>
</reference>